<gene>
    <name evidence="1" type="ORF">ABII15_38090</name>
</gene>
<dbReference type="EMBL" id="CP159534">
    <property type="protein sequence ID" value="XCJ75436.1"/>
    <property type="molecule type" value="Genomic_DNA"/>
</dbReference>
<protein>
    <submittedName>
        <fullName evidence="1">DUF6271 family protein</fullName>
    </submittedName>
</protein>
<dbReference type="AlphaFoldDB" id="A0AAU8J3R5"/>
<proteinExistence type="predicted"/>
<reference evidence="1" key="1">
    <citation type="submission" date="2024-06" db="EMBL/GenBank/DDBJ databases">
        <title>Streptomyces sp. strain HUAS MG91 genome sequences.</title>
        <authorList>
            <person name="Mo P."/>
        </authorList>
    </citation>
    <scope>NUCLEOTIDE SEQUENCE</scope>
    <source>
        <strain evidence="1">HUAS MG91</strain>
    </source>
</reference>
<dbReference type="InterPro" id="IPR046238">
    <property type="entry name" value="DUF6271"/>
</dbReference>
<organism evidence="1">
    <name type="scientific">Streptomyces tabacisoli</name>
    <dbReference type="NCBI Taxonomy" id="3156398"/>
    <lineage>
        <taxon>Bacteria</taxon>
        <taxon>Bacillati</taxon>
        <taxon>Actinomycetota</taxon>
        <taxon>Actinomycetes</taxon>
        <taxon>Kitasatosporales</taxon>
        <taxon>Streptomycetaceae</taxon>
        <taxon>Streptomyces</taxon>
    </lineage>
</organism>
<dbReference type="RefSeq" id="WP_353946867.1">
    <property type="nucleotide sequence ID" value="NZ_CP159534.1"/>
</dbReference>
<dbReference type="Pfam" id="PF19787">
    <property type="entry name" value="DUF6271"/>
    <property type="match status" value="1"/>
</dbReference>
<evidence type="ECO:0000313" key="1">
    <source>
        <dbReference type="EMBL" id="XCJ75436.1"/>
    </source>
</evidence>
<sequence length="436" mass="47073">MRRICLTLPTDRACAPAITGLAREAAHGARTFGVEVHVLVLDSAPADARAEHRVVIENLTPAPGVVVHHLDERAQRALLRDIVATAAPADADRLLHLLLPAGVSYGACTNRAFLIAESLGCDSVHRRDSDSSYQEHAGATVFPLHQELAFLDATASDAGARVSARRLRPDSRDRQVALVGGSFIGAMSVDLDGVRQRDPAAYERLLALTVPDDYPALWRPTLVADSFRGGGTTEFTEDRTILTRVPPTRVDMCNIALSRAVYTRVPLPPARDTVGSDYFLLHVVHAAALPGVLHNRHIVNHHTPDRRTDEAFLAYQVRLAKYVLAVPRLHGIHTALGAAGPELLDDDGRIRTAAVADPVRLSAADPRPGDAHRLDALDAVLRDLGGRWAAAADLLNARRDELLAEARTDMADFAFLLGAWPALTASARARQAVSTR</sequence>
<dbReference type="KEGG" id="stac:ABII15_38090"/>
<name>A0AAU8J3R5_9ACTN</name>
<accession>A0AAU8J3R5</accession>